<protein>
    <submittedName>
        <fullName evidence="4">Bacterio-opsin activator HTH domain-containing protein</fullName>
    </submittedName>
</protein>
<reference evidence="4 5" key="1">
    <citation type="journal article" date="2014" name="PLoS Genet.">
        <title>Phylogenetically driven sequencing of extremely halophilic archaea reveals strategies for static and dynamic osmo-response.</title>
        <authorList>
            <person name="Becker E.A."/>
            <person name="Seitzer P.M."/>
            <person name="Tritt A."/>
            <person name="Larsen D."/>
            <person name="Krusor M."/>
            <person name="Yao A.I."/>
            <person name="Wu D."/>
            <person name="Madern D."/>
            <person name="Eisen J.A."/>
            <person name="Darling A.E."/>
            <person name="Facciotti M.T."/>
        </authorList>
    </citation>
    <scope>NUCLEOTIDE SEQUENCE [LARGE SCALE GENOMIC DNA]</scope>
    <source>
        <strain evidence="4 5">DSM 5350</strain>
    </source>
</reference>
<dbReference type="PATRIC" id="fig|1227455.4.peg.2781"/>
<evidence type="ECO:0000313" key="4">
    <source>
        <dbReference type="EMBL" id="EMA43607.1"/>
    </source>
</evidence>
<dbReference type="EMBL" id="AOMD01000029">
    <property type="protein sequence ID" value="EMA43607.1"/>
    <property type="molecule type" value="Genomic_DNA"/>
</dbReference>
<dbReference type="SUPFAM" id="SSF88659">
    <property type="entry name" value="Sigma3 and sigma4 domains of RNA polymerase sigma factors"/>
    <property type="match status" value="1"/>
</dbReference>
<dbReference type="InterPro" id="IPR007050">
    <property type="entry name" value="HTH_bacterioopsin"/>
</dbReference>
<evidence type="ECO:0000256" key="1">
    <source>
        <dbReference type="ARBA" id="ARBA00023015"/>
    </source>
</evidence>
<dbReference type="PANTHER" id="PTHR34236">
    <property type="entry name" value="DIMETHYL SULFOXIDE REDUCTASE TRANSCRIPTIONAL ACTIVATOR"/>
    <property type="match status" value="1"/>
</dbReference>
<proteinExistence type="predicted"/>
<accession>M0MCW6</accession>
<dbReference type="OrthoDB" id="156233at2157"/>
<evidence type="ECO:0000313" key="5">
    <source>
        <dbReference type="Proteomes" id="UP000011669"/>
    </source>
</evidence>
<dbReference type="PANTHER" id="PTHR34236:SF1">
    <property type="entry name" value="DIMETHYL SULFOXIDE REDUCTASE TRANSCRIPTIONAL ACTIVATOR"/>
    <property type="match status" value="1"/>
</dbReference>
<dbReference type="AlphaFoldDB" id="M0MCW6"/>
<gene>
    <name evidence="4" type="ORF">C449_13647</name>
</gene>
<feature type="domain" description="HTH bat-type" evidence="3">
    <location>
        <begin position="156"/>
        <end position="208"/>
    </location>
</feature>
<sequence>MSVIAVADIGHPDMSLDPTIHECPDTTIRVVHHSGTDPETGIFFYIVENPGEGFEQQLDEDHTVAEWGLVAGLEPTRVYRIRHPPETKLISPKTSELSGLMRRAITNARGWTVRLQFPDRNALAALAEYCDTENISFTLQKMFRQDEWDGGVPTGLTEAQREALMTAYENGYFEEPREARLDDIADELGLSPTAIGGRIRRGTAKLVETTLFDD</sequence>
<keyword evidence="5" id="KW-1185">Reference proteome</keyword>
<dbReference type="InterPro" id="IPR013324">
    <property type="entry name" value="RNA_pol_sigma_r3/r4-like"/>
</dbReference>
<evidence type="ECO:0000256" key="2">
    <source>
        <dbReference type="ARBA" id="ARBA00023163"/>
    </source>
</evidence>
<keyword evidence="2" id="KW-0804">Transcription</keyword>
<dbReference type="InParanoid" id="M0MCW6"/>
<organism evidence="4 5">
    <name type="scientific">Halococcus saccharolyticus DSM 5350</name>
    <dbReference type="NCBI Taxonomy" id="1227455"/>
    <lineage>
        <taxon>Archaea</taxon>
        <taxon>Methanobacteriati</taxon>
        <taxon>Methanobacteriota</taxon>
        <taxon>Stenosarchaea group</taxon>
        <taxon>Halobacteria</taxon>
        <taxon>Halobacteriales</taxon>
        <taxon>Halococcaceae</taxon>
        <taxon>Halococcus</taxon>
    </lineage>
</organism>
<evidence type="ECO:0000259" key="3">
    <source>
        <dbReference type="Pfam" id="PF04967"/>
    </source>
</evidence>
<comment type="caution">
    <text evidence="4">The sequence shown here is derived from an EMBL/GenBank/DDBJ whole genome shotgun (WGS) entry which is preliminary data.</text>
</comment>
<dbReference type="RefSeq" id="WP_006078587.1">
    <property type="nucleotide sequence ID" value="NZ_AOMD01000029.1"/>
</dbReference>
<dbReference type="Proteomes" id="UP000011669">
    <property type="component" value="Unassembled WGS sequence"/>
</dbReference>
<keyword evidence="1" id="KW-0805">Transcription regulation</keyword>
<name>M0MCW6_9EURY</name>
<dbReference type="Pfam" id="PF04967">
    <property type="entry name" value="HTH_10"/>
    <property type="match status" value="1"/>
</dbReference>